<evidence type="ECO:0000256" key="1">
    <source>
        <dbReference type="SAM" id="MobiDB-lite"/>
    </source>
</evidence>
<comment type="caution">
    <text evidence="2">The sequence shown here is derived from an EMBL/GenBank/DDBJ whole genome shotgun (WGS) entry which is preliminary data.</text>
</comment>
<protein>
    <submittedName>
        <fullName evidence="2">Uncharacterized protein</fullName>
    </submittedName>
</protein>
<organism evidence="2 3">
    <name type="scientific">Bacteroides gallinaceum</name>
    <dbReference type="NCBI Taxonomy" id="1462571"/>
    <lineage>
        <taxon>Bacteria</taxon>
        <taxon>Pseudomonadati</taxon>
        <taxon>Bacteroidota</taxon>
        <taxon>Bacteroidia</taxon>
        <taxon>Bacteroidales</taxon>
        <taxon>Bacteroidaceae</taxon>
        <taxon>Bacteroides</taxon>
    </lineage>
</organism>
<reference evidence="2" key="1">
    <citation type="submission" date="2023-06" db="EMBL/GenBank/DDBJ databases">
        <authorList>
            <person name="Zeman M."/>
            <person name="Kubasova T."/>
            <person name="Jahodarova E."/>
            <person name="Nykrynova M."/>
            <person name="Rychlik I."/>
        </authorList>
    </citation>
    <scope>NUCLEOTIDE SEQUENCE</scope>
    <source>
        <strain evidence="2">84_SSukc20</strain>
    </source>
</reference>
<accession>A0ABT7X5N9</accession>
<dbReference type="RefSeq" id="WP_254009611.1">
    <property type="nucleotide sequence ID" value="NZ_JAUEII010000016.1"/>
</dbReference>
<evidence type="ECO:0000313" key="2">
    <source>
        <dbReference type="EMBL" id="MDN0049384.1"/>
    </source>
</evidence>
<proteinExistence type="predicted"/>
<dbReference type="Proteomes" id="UP001167871">
    <property type="component" value="Unassembled WGS sequence"/>
</dbReference>
<gene>
    <name evidence="2" type="ORF">QVO10_08295</name>
</gene>
<reference evidence="2" key="2">
    <citation type="submission" date="2024-05" db="EMBL/GenBank/DDBJ databases">
        <title>Identification and characterization of horizontal gene transfer across gut microbiota members of farm animals based on homology search.</title>
        <authorList>
            <person name="Schwarzerova J."/>
            <person name="Nykrynova M."/>
            <person name="Jureckova K."/>
            <person name="Cejkova D."/>
            <person name="Rychlik I."/>
        </authorList>
    </citation>
    <scope>NUCLEOTIDE SEQUENCE</scope>
    <source>
        <strain evidence="2">84_SSukc20</strain>
    </source>
</reference>
<feature type="compositionally biased region" description="Basic residues" evidence="1">
    <location>
        <begin position="61"/>
        <end position="84"/>
    </location>
</feature>
<evidence type="ECO:0000313" key="3">
    <source>
        <dbReference type="Proteomes" id="UP001167871"/>
    </source>
</evidence>
<feature type="region of interest" description="Disordered" evidence="1">
    <location>
        <begin position="47"/>
        <end position="84"/>
    </location>
</feature>
<sequence length="84" mass="9534">MGVVEMKEFRHSAFALKKITMLSAPAPTFFSFKTFLIPLSRTSISRKKKAQTQMGNDSLKKKVSGQKTKPRQRFSKKGLKLAEE</sequence>
<keyword evidence="3" id="KW-1185">Reference proteome</keyword>
<dbReference type="EMBL" id="JAUEII010000016">
    <property type="protein sequence ID" value="MDN0049384.1"/>
    <property type="molecule type" value="Genomic_DNA"/>
</dbReference>
<name>A0ABT7X5N9_9BACE</name>